<comment type="cofactor">
    <cofactor evidence="9">
        <name>Mg(2+)</name>
        <dbReference type="ChEBI" id="CHEBI:18420"/>
    </cofactor>
</comment>
<dbReference type="RefSeq" id="WP_146848303.1">
    <property type="nucleotide sequence ID" value="NZ_BKAG01000001.1"/>
</dbReference>
<dbReference type="GO" id="GO:0019843">
    <property type="term" value="F:rRNA binding"/>
    <property type="evidence" value="ECO:0007669"/>
    <property type="project" value="UniProtKB-KW"/>
</dbReference>
<evidence type="ECO:0000256" key="2">
    <source>
        <dbReference type="ARBA" id="ARBA00010183"/>
    </source>
</evidence>
<comment type="function">
    <text evidence="9">Digests double-stranded RNA. Involved in the processing of primary rRNA transcript to yield the immediate precursors to the large and small rRNAs (23S and 16S). Processes some mRNAs, and tRNAs when they are encoded in the rRNA operon. Processes pre-crRNA and tracrRNA of type II CRISPR loci if present in the organism.</text>
</comment>
<dbReference type="NCBIfam" id="TIGR02191">
    <property type="entry name" value="RNaseIII"/>
    <property type="match status" value="1"/>
</dbReference>
<dbReference type="FunFam" id="1.10.1520.10:FF:000001">
    <property type="entry name" value="Ribonuclease 3"/>
    <property type="match status" value="1"/>
</dbReference>
<evidence type="ECO:0000259" key="11">
    <source>
        <dbReference type="PROSITE" id="PS50142"/>
    </source>
</evidence>
<keyword evidence="6 9" id="KW-0255">Endonuclease</keyword>
<dbReference type="Proteomes" id="UP000321577">
    <property type="component" value="Unassembled WGS sequence"/>
</dbReference>
<comment type="subunit">
    <text evidence="9">Homodimer.</text>
</comment>
<feature type="active site" evidence="9">
    <location>
        <position position="46"/>
    </location>
</feature>
<feature type="binding site" evidence="9">
    <location>
        <position position="118"/>
    </location>
    <ligand>
        <name>Mg(2+)</name>
        <dbReference type="ChEBI" id="CHEBI:18420"/>
    </ligand>
</feature>
<keyword evidence="9" id="KW-0479">Metal-binding</keyword>
<dbReference type="EC" id="3.1.26.3" evidence="9"/>
<name>A0A512M247_9BACT</name>
<dbReference type="SUPFAM" id="SSF69065">
    <property type="entry name" value="RNase III domain-like"/>
    <property type="match status" value="1"/>
</dbReference>
<evidence type="ECO:0000259" key="10">
    <source>
        <dbReference type="PROSITE" id="PS50137"/>
    </source>
</evidence>
<organism evidence="12 13">
    <name type="scientific">Brevifollis gellanilyticus</name>
    <dbReference type="NCBI Taxonomy" id="748831"/>
    <lineage>
        <taxon>Bacteria</taxon>
        <taxon>Pseudomonadati</taxon>
        <taxon>Verrucomicrobiota</taxon>
        <taxon>Verrucomicrobiia</taxon>
        <taxon>Verrucomicrobiales</taxon>
        <taxon>Verrucomicrobiaceae</taxon>
    </lineage>
</organism>
<gene>
    <name evidence="9 12" type="primary">rnc</name>
    <name evidence="12" type="ORF">BGE01nite_01080</name>
</gene>
<evidence type="ECO:0000256" key="3">
    <source>
        <dbReference type="ARBA" id="ARBA00022552"/>
    </source>
</evidence>
<keyword evidence="7 9" id="KW-0378">Hydrolase</keyword>
<dbReference type="HAMAP" id="MF_00104">
    <property type="entry name" value="RNase_III"/>
    <property type="match status" value="1"/>
</dbReference>
<dbReference type="GO" id="GO:0008033">
    <property type="term" value="P:tRNA processing"/>
    <property type="evidence" value="ECO:0007669"/>
    <property type="project" value="UniProtKB-KW"/>
</dbReference>
<dbReference type="GO" id="GO:0004525">
    <property type="term" value="F:ribonuclease III activity"/>
    <property type="evidence" value="ECO:0007669"/>
    <property type="project" value="UniProtKB-UniRule"/>
</dbReference>
<keyword evidence="4 9" id="KW-0507">mRNA processing</keyword>
<comment type="similarity">
    <text evidence="2">Belongs to the ribonuclease III family.</text>
</comment>
<dbReference type="InterPro" id="IPR014720">
    <property type="entry name" value="dsRBD_dom"/>
</dbReference>
<dbReference type="SMART" id="SM00358">
    <property type="entry name" value="DSRM"/>
    <property type="match status" value="1"/>
</dbReference>
<comment type="caution">
    <text evidence="12">The sequence shown here is derived from an EMBL/GenBank/DDBJ whole genome shotgun (WGS) entry which is preliminary data.</text>
</comment>
<feature type="domain" description="RNase III" evidence="11">
    <location>
        <begin position="1"/>
        <end position="129"/>
    </location>
</feature>
<dbReference type="GO" id="GO:0006397">
    <property type="term" value="P:mRNA processing"/>
    <property type="evidence" value="ECO:0007669"/>
    <property type="project" value="UniProtKB-UniRule"/>
</dbReference>
<evidence type="ECO:0000313" key="12">
    <source>
        <dbReference type="EMBL" id="GEP40817.1"/>
    </source>
</evidence>
<dbReference type="SMART" id="SM00535">
    <property type="entry name" value="RIBOc"/>
    <property type="match status" value="1"/>
</dbReference>
<comment type="subcellular location">
    <subcellularLocation>
        <location evidence="9">Cytoplasm</location>
    </subcellularLocation>
</comment>
<accession>A0A512M247</accession>
<keyword evidence="9" id="KW-0460">Magnesium</keyword>
<dbReference type="EMBL" id="BKAG01000001">
    <property type="protein sequence ID" value="GEP40817.1"/>
    <property type="molecule type" value="Genomic_DNA"/>
</dbReference>
<feature type="domain" description="DRBM" evidence="10">
    <location>
        <begin position="156"/>
        <end position="221"/>
    </location>
</feature>
<evidence type="ECO:0000313" key="13">
    <source>
        <dbReference type="Proteomes" id="UP000321577"/>
    </source>
</evidence>
<dbReference type="GO" id="GO:0006364">
    <property type="term" value="P:rRNA processing"/>
    <property type="evidence" value="ECO:0007669"/>
    <property type="project" value="UniProtKB-UniRule"/>
</dbReference>
<dbReference type="AlphaFoldDB" id="A0A512M247"/>
<dbReference type="OrthoDB" id="9805026at2"/>
<feature type="binding site" evidence="9">
    <location>
        <position position="42"/>
    </location>
    <ligand>
        <name>Mg(2+)</name>
        <dbReference type="ChEBI" id="CHEBI:18420"/>
    </ligand>
</feature>
<keyword evidence="5 9" id="KW-0540">Nuclease</keyword>
<evidence type="ECO:0000256" key="7">
    <source>
        <dbReference type="ARBA" id="ARBA00022801"/>
    </source>
</evidence>
<dbReference type="GO" id="GO:0005737">
    <property type="term" value="C:cytoplasm"/>
    <property type="evidence" value="ECO:0007669"/>
    <property type="project" value="UniProtKB-SubCell"/>
</dbReference>
<evidence type="ECO:0000256" key="9">
    <source>
        <dbReference type="HAMAP-Rule" id="MF_00104"/>
    </source>
</evidence>
<dbReference type="Gene3D" id="3.30.160.20">
    <property type="match status" value="1"/>
</dbReference>
<dbReference type="Pfam" id="PF14622">
    <property type="entry name" value="Ribonucleas_3_3"/>
    <property type="match status" value="1"/>
</dbReference>
<dbReference type="Gene3D" id="1.10.1520.10">
    <property type="entry name" value="Ribonuclease III domain"/>
    <property type="match status" value="1"/>
</dbReference>
<evidence type="ECO:0000256" key="5">
    <source>
        <dbReference type="ARBA" id="ARBA00022722"/>
    </source>
</evidence>
<keyword evidence="3 9" id="KW-0698">rRNA processing</keyword>
<dbReference type="PANTHER" id="PTHR11207">
    <property type="entry name" value="RIBONUCLEASE III"/>
    <property type="match status" value="1"/>
</dbReference>
<proteinExistence type="inferred from homology"/>
<dbReference type="CDD" id="cd00593">
    <property type="entry name" value="RIBOc"/>
    <property type="match status" value="1"/>
</dbReference>
<evidence type="ECO:0000256" key="1">
    <source>
        <dbReference type="ARBA" id="ARBA00000109"/>
    </source>
</evidence>
<evidence type="ECO:0000256" key="8">
    <source>
        <dbReference type="ARBA" id="ARBA00022884"/>
    </source>
</evidence>
<dbReference type="SUPFAM" id="SSF54768">
    <property type="entry name" value="dsRNA-binding domain-like"/>
    <property type="match status" value="1"/>
</dbReference>
<dbReference type="Pfam" id="PF00035">
    <property type="entry name" value="dsrm"/>
    <property type="match status" value="1"/>
</dbReference>
<dbReference type="PROSITE" id="PS50142">
    <property type="entry name" value="RNASE_3_2"/>
    <property type="match status" value="1"/>
</dbReference>
<keyword evidence="13" id="KW-1185">Reference proteome</keyword>
<feature type="active site" evidence="9">
    <location>
        <position position="118"/>
    </location>
</feature>
<sequence>MEHLESVLGHSFRDRSLLTEALTHASLGYETQRTQPDNQRLEFLGDAVLQLLLSEILFDRYKDADEGLLTKTRAQLVSTKALAKVARGIQLGGFLLMGRGEESHGGRERDSSLADALEAVAGAVFIDGGMEAARHMAKRLFTAEIESLGASPVDQNPKGQLQEMLQAISPQSPSYRIIHESGPDHAKSFVAIVQWDGRELGRGHGRSKKEAEVEAARVALEAGPPTESAADYTTTRISNTTCENVG</sequence>
<evidence type="ECO:0000256" key="4">
    <source>
        <dbReference type="ARBA" id="ARBA00022664"/>
    </source>
</evidence>
<feature type="binding site" evidence="9">
    <location>
        <position position="115"/>
    </location>
    <ligand>
        <name>Mg(2+)</name>
        <dbReference type="ChEBI" id="CHEBI:18420"/>
    </ligand>
</feature>
<dbReference type="CDD" id="cd10845">
    <property type="entry name" value="DSRM_RNAse_III_family"/>
    <property type="match status" value="1"/>
</dbReference>
<keyword evidence="8 9" id="KW-0694">RNA-binding</keyword>
<keyword evidence="9" id="KW-0699">rRNA-binding</keyword>
<comment type="catalytic activity">
    <reaction evidence="1 9">
        <text>Endonucleolytic cleavage to 5'-phosphomonoester.</text>
        <dbReference type="EC" id="3.1.26.3"/>
    </reaction>
</comment>
<dbReference type="GO" id="GO:0003725">
    <property type="term" value="F:double-stranded RNA binding"/>
    <property type="evidence" value="ECO:0007669"/>
    <property type="project" value="TreeGrafter"/>
</dbReference>
<dbReference type="InterPro" id="IPR036389">
    <property type="entry name" value="RNase_III_sf"/>
</dbReference>
<dbReference type="InterPro" id="IPR000999">
    <property type="entry name" value="RNase_III_dom"/>
</dbReference>
<reference evidence="12 13" key="1">
    <citation type="submission" date="2019-07" db="EMBL/GenBank/DDBJ databases">
        <title>Whole genome shotgun sequence of Brevifollis gellanilyticus NBRC 108608.</title>
        <authorList>
            <person name="Hosoyama A."/>
            <person name="Uohara A."/>
            <person name="Ohji S."/>
            <person name="Ichikawa N."/>
        </authorList>
    </citation>
    <scope>NUCLEOTIDE SEQUENCE [LARGE SCALE GENOMIC DNA]</scope>
    <source>
        <strain evidence="12 13">NBRC 108608</strain>
    </source>
</reference>
<keyword evidence="9" id="KW-0963">Cytoplasm</keyword>
<evidence type="ECO:0000256" key="6">
    <source>
        <dbReference type="ARBA" id="ARBA00022759"/>
    </source>
</evidence>
<dbReference type="PROSITE" id="PS00517">
    <property type="entry name" value="RNASE_3_1"/>
    <property type="match status" value="1"/>
</dbReference>
<protein>
    <recommendedName>
        <fullName evidence="9">Ribonuclease 3</fullName>
        <ecNumber evidence="9">3.1.26.3</ecNumber>
    </recommendedName>
    <alternativeName>
        <fullName evidence="9">Ribonuclease III</fullName>
        <shortName evidence="9">RNase III</shortName>
    </alternativeName>
</protein>
<dbReference type="PROSITE" id="PS50137">
    <property type="entry name" value="DS_RBD"/>
    <property type="match status" value="1"/>
</dbReference>
<dbReference type="GO" id="GO:0046872">
    <property type="term" value="F:metal ion binding"/>
    <property type="evidence" value="ECO:0007669"/>
    <property type="project" value="UniProtKB-KW"/>
</dbReference>
<dbReference type="PANTHER" id="PTHR11207:SF0">
    <property type="entry name" value="RIBONUCLEASE 3"/>
    <property type="match status" value="1"/>
</dbReference>
<dbReference type="GO" id="GO:0010468">
    <property type="term" value="P:regulation of gene expression"/>
    <property type="evidence" value="ECO:0007669"/>
    <property type="project" value="TreeGrafter"/>
</dbReference>
<keyword evidence="9" id="KW-0819">tRNA processing</keyword>
<dbReference type="InterPro" id="IPR011907">
    <property type="entry name" value="RNase_III"/>
</dbReference>